<organism evidence="1">
    <name type="scientific">uncultured Caudovirales phage</name>
    <dbReference type="NCBI Taxonomy" id="2100421"/>
    <lineage>
        <taxon>Viruses</taxon>
        <taxon>Duplodnaviria</taxon>
        <taxon>Heunggongvirae</taxon>
        <taxon>Uroviricota</taxon>
        <taxon>Caudoviricetes</taxon>
        <taxon>Peduoviridae</taxon>
        <taxon>Maltschvirus</taxon>
        <taxon>Maltschvirus maltsch</taxon>
    </lineage>
</organism>
<proteinExistence type="predicted"/>
<protein>
    <submittedName>
        <fullName evidence="1">Uncharacterized protein</fullName>
    </submittedName>
</protein>
<sequence>MQNSWLIFLLIFTTALSLVTILKNIMLRFQYHEALSQVFQMQMDATTTNSFLLDKLKNRDKEESVKTDVQEGFINFLNQSRESAFEYIENVQSTLGNVVTNLSPIVEFHDKYGAIFDTDTRNQMQVVSSSFRELKKLIPEEVDLDKA</sequence>
<name>A0A6J5PB50_9CAUD</name>
<dbReference type="EMBL" id="LR796766">
    <property type="protein sequence ID" value="CAB4164804.1"/>
    <property type="molecule type" value="Genomic_DNA"/>
</dbReference>
<accession>A0A6J5PB50</accession>
<gene>
    <name evidence="1" type="ORF">UFOVP828_129</name>
</gene>
<evidence type="ECO:0000313" key="1">
    <source>
        <dbReference type="EMBL" id="CAB4164804.1"/>
    </source>
</evidence>
<reference evidence="1" key="1">
    <citation type="submission" date="2020-04" db="EMBL/GenBank/DDBJ databases">
        <authorList>
            <person name="Chiriac C."/>
            <person name="Salcher M."/>
            <person name="Ghai R."/>
            <person name="Kavagutti S V."/>
        </authorList>
    </citation>
    <scope>NUCLEOTIDE SEQUENCE</scope>
</reference>